<feature type="transmembrane region" description="Helical" evidence="2">
    <location>
        <begin position="56"/>
        <end position="74"/>
    </location>
</feature>
<comment type="caution">
    <text evidence="4">The sequence shown here is derived from an EMBL/GenBank/DDBJ whole genome shotgun (WGS) entry which is preliminary data.</text>
</comment>
<evidence type="ECO:0000259" key="3">
    <source>
        <dbReference type="Pfam" id="PF07916"/>
    </source>
</evidence>
<evidence type="ECO:0000313" key="4">
    <source>
        <dbReference type="EMBL" id="ORJ19231.1"/>
    </source>
</evidence>
<feature type="transmembrane region" description="Helical" evidence="2">
    <location>
        <begin position="31"/>
        <end position="49"/>
    </location>
</feature>
<accession>A0ABX3TVH7</accession>
<feature type="compositionally biased region" description="Basic and acidic residues" evidence="1">
    <location>
        <begin position="912"/>
        <end position="938"/>
    </location>
</feature>
<keyword evidence="2" id="KW-0472">Membrane</keyword>
<feature type="region of interest" description="Disordered" evidence="1">
    <location>
        <begin position="569"/>
        <end position="593"/>
    </location>
</feature>
<dbReference type="EMBL" id="MRWD01000067">
    <property type="protein sequence ID" value="ORJ19231.1"/>
    <property type="molecule type" value="Genomic_DNA"/>
</dbReference>
<feature type="region of interest" description="Disordered" evidence="1">
    <location>
        <begin position="865"/>
        <end position="938"/>
    </location>
</feature>
<dbReference type="Proteomes" id="UP000192722">
    <property type="component" value="Unassembled WGS sequence"/>
</dbReference>
<proteinExistence type="predicted"/>
<feature type="transmembrane region" description="Helical" evidence="2">
    <location>
        <begin position="370"/>
        <end position="391"/>
    </location>
</feature>
<feature type="domain" description="TraG N-terminal Proteobacteria" evidence="3">
    <location>
        <begin position="3"/>
        <end position="451"/>
    </location>
</feature>
<feature type="compositionally biased region" description="Low complexity" evidence="1">
    <location>
        <begin position="576"/>
        <end position="593"/>
    </location>
</feature>
<feature type="transmembrane region" description="Helical" evidence="2">
    <location>
        <begin position="94"/>
        <end position="114"/>
    </location>
</feature>
<gene>
    <name evidence="4" type="ORF">BS639_21210</name>
</gene>
<feature type="region of interest" description="Disordered" evidence="1">
    <location>
        <begin position="665"/>
        <end position="689"/>
    </location>
</feature>
<feature type="compositionally biased region" description="Low complexity" evidence="1">
    <location>
        <begin position="869"/>
        <end position="884"/>
    </location>
</feature>
<dbReference type="InterPro" id="IPR012931">
    <property type="entry name" value="TraG_N_Proteobacteria"/>
</dbReference>
<dbReference type="RefSeq" id="WP_084984269.1">
    <property type="nucleotide sequence ID" value="NZ_CBCSCF010000021.1"/>
</dbReference>
<reference evidence="4 5" key="1">
    <citation type="journal article" date="2017" name="Int. J. Syst. Evol. Microbiol.">
        <title>Rouxiella badensis sp. nov. and Rouxiella silvae sp. nov. isolated from peat bog soil in Germany and emendation of the genus description.</title>
        <authorList>
            <person name="Le Fleche-Mateos A."/>
            <person name="Kugler J.H."/>
            <person name="Hansen S.H."/>
            <person name="Syldatk C."/>
            <person name="Hausmann R."/>
            <person name="Lomprez F."/>
            <person name="Vandenbogaert M."/>
            <person name="Manuguerra J.C."/>
            <person name="Grimont P.A."/>
        </authorList>
    </citation>
    <scope>NUCLEOTIDE SEQUENCE [LARGE SCALE GENOMIC DNA]</scope>
    <source>
        <strain evidence="4 5">213</strain>
    </source>
</reference>
<evidence type="ECO:0000256" key="1">
    <source>
        <dbReference type="SAM" id="MobiDB-lite"/>
    </source>
</evidence>
<evidence type="ECO:0000256" key="2">
    <source>
        <dbReference type="SAM" id="Phobius"/>
    </source>
</evidence>
<sequence>MQTVYTTFGGDMYQSAFNAVVTIVGDSGFHTLIRMCGVFSVLSAVLGYFKERHPLVYIKWLAIYVIVMFLILAPKTNVQIVDISNPAGIYEVDNFPSGLAFIAGVSTGSGYGVAQLFDMAFQSADALSYSKTGMLFGANIIASGSDLTSSVPHLSENLQSYSENCVSGDIMINHKYTMNAVMNSSDPWSIVSSNPSPVRGFYYVDDSSQTFMTCAEAVAKINSAMNTGLSVGGVDFSSFAHKFYGNRIDASSLMSDAVDSSNQFFYSEGLNATQFLKGNITASALRSGIQKYSASSGDTANILNMTSENAMMKQRIGWAAEHGLATRMLPFFQSIMVLMLICVFPLIIALALINHSAFGMNTIATYASGFLYFQIWPPMFTILNFASNYYLKSKLGDVPLVLSNADQVRLQYADVSNIAGYLCMSIPVLSFYITKGAAHAASQAVGSAMGGVAMTAGGAASSAADGNWSFNNMSMNNVNSNKYDDNLSHRSGMATYQADNGASLTHTADGHTVFDTSGAISNLPVSMKFSQMMSSGFTNQARSAEANAQSHLHGFNDAINSSFNQLAQLSHQSGNSDTLSHGTDSSTSTSQTTGVSMMMSAAEDYAKANHVSVQDAYQSLSSNSLTETGSIGGSVGIDSKREVLGGIASLATGISGEAHIRGEVAGSHNTTGSTTAQNSENSDSSHSQNARYAQDFKKGMDLVQQQRENSGANHSDNASNSQMSQFAATLGKAQSEYNQYTQSQTASQEYSKMANYAETQSSSIDANYNQEFADWAQEKYGANASRILTNAPEAQKAAVQFANERLAPEIQNNFRSNESRALGGAGKASVGGLGSSVEGSFNAGVKKMEQAMPGMKIENDISSKVSAQNSTTAGNISSGSGSINEQKNNISSGNDKVVDNYDTTQAKVNYDINHKKNDKNPIDPKIQDSLHKLREKIK</sequence>
<feature type="compositionally biased region" description="Polar residues" evidence="1">
    <location>
        <begin position="667"/>
        <end position="689"/>
    </location>
</feature>
<keyword evidence="2" id="KW-1133">Transmembrane helix</keyword>
<name>A0ABX3TVH7_9GAMM</name>
<protein>
    <recommendedName>
        <fullName evidence="3">TraG N-terminal Proteobacteria domain-containing protein</fullName>
    </recommendedName>
</protein>
<dbReference type="NCBIfam" id="NF010295">
    <property type="entry name" value="PRK13735.1"/>
    <property type="match status" value="1"/>
</dbReference>
<feature type="transmembrane region" description="Helical" evidence="2">
    <location>
        <begin position="335"/>
        <end position="358"/>
    </location>
</feature>
<keyword evidence="2" id="KW-0812">Transmembrane</keyword>
<dbReference type="Pfam" id="PF07916">
    <property type="entry name" value="TraG_N"/>
    <property type="match status" value="1"/>
</dbReference>
<evidence type="ECO:0000313" key="5">
    <source>
        <dbReference type="Proteomes" id="UP000192722"/>
    </source>
</evidence>
<feature type="transmembrane region" description="Helical" evidence="2">
    <location>
        <begin position="412"/>
        <end position="433"/>
    </location>
</feature>
<keyword evidence="5" id="KW-1185">Reference proteome</keyword>
<feature type="compositionally biased region" description="Polar residues" evidence="1">
    <location>
        <begin position="885"/>
        <end position="894"/>
    </location>
</feature>
<organism evidence="4 5">
    <name type="scientific">Rouxiella silvae</name>
    <dbReference type="NCBI Taxonomy" id="1646373"/>
    <lineage>
        <taxon>Bacteria</taxon>
        <taxon>Pseudomonadati</taxon>
        <taxon>Pseudomonadota</taxon>
        <taxon>Gammaproteobacteria</taxon>
        <taxon>Enterobacterales</taxon>
        <taxon>Yersiniaceae</taxon>
        <taxon>Rouxiella</taxon>
    </lineage>
</organism>